<dbReference type="RefSeq" id="WP_011820559.1">
    <property type="nucleotide sequence ID" value="NC_008817.1"/>
</dbReference>
<name>A2BXE9_PROM5</name>
<evidence type="ECO:0000256" key="3">
    <source>
        <dbReference type="ARBA" id="ARBA00022989"/>
    </source>
</evidence>
<comment type="subcellular location">
    <subcellularLocation>
        <location evidence="1">Membrane</location>
        <topology evidence="1">Multi-pass membrane protein</topology>
    </subcellularLocation>
</comment>
<feature type="transmembrane region" description="Helical" evidence="5">
    <location>
        <begin position="47"/>
        <end position="68"/>
    </location>
</feature>
<dbReference type="GeneID" id="60201261"/>
<evidence type="ECO:0000256" key="2">
    <source>
        <dbReference type="ARBA" id="ARBA00022692"/>
    </source>
</evidence>
<proteinExistence type="predicted"/>
<keyword evidence="2 5" id="KW-0812">Transmembrane</keyword>
<reference evidence="6 7" key="1">
    <citation type="journal article" date="2007" name="PLoS Genet.">
        <title>Patterns and implications of gene gain and loss in the evolution of Prochlorococcus.</title>
        <authorList>
            <person name="Kettler G.C."/>
            <person name="Martiny A.C."/>
            <person name="Huang K."/>
            <person name="Zucker J."/>
            <person name="Coleman M.L."/>
            <person name="Rodrigue S."/>
            <person name="Chen F."/>
            <person name="Lapidus A."/>
            <person name="Ferriera S."/>
            <person name="Johnson J."/>
            <person name="Steglich C."/>
            <person name="Church G.M."/>
            <person name="Richardson P."/>
            <person name="Chisholm S.W."/>
        </authorList>
    </citation>
    <scope>NUCLEOTIDE SEQUENCE [LARGE SCALE GENOMIC DNA]</scope>
    <source>
        <strain evidence="6 7">MIT 9515</strain>
    </source>
</reference>
<feature type="transmembrane region" description="Helical" evidence="5">
    <location>
        <begin position="75"/>
        <end position="94"/>
    </location>
</feature>
<dbReference type="Pfam" id="PF02077">
    <property type="entry name" value="SURF4"/>
    <property type="match status" value="1"/>
</dbReference>
<dbReference type="AlphaFoldDB" id="A2BXE9"/>
<evidence type="ECO:0000313" key="7">
    <source>
        <dbReference type="Proteomes" id="UP000001589"/>
    </source>
</evidence>
<feature type="transmembrane region" description="Helical" evidence="5">
    <location>
        <begin position="7"/>
        <end position="27"/>
    </location>
</feature>
<evidence type="ECO:0000256" key="1">
    <source>
        <dbReference type="ARBA" id="ARBA00004141"/>
    </source>
</evidence>
<gene>
    <name evidence="6" type="ordered locus">P9515_12531</name>
</gene>
<evidence type="ECO:0000256" key="5">
    <source>
        <dbReference type="SAM" id="Phobius"/>
    </source>
</evidence>
<accession>A2BXE9</accession>
<evidence type="ECO:0008006" key="8">
    <source>
        <dbReference type="Google" id="ProtNLM"/>
    </source>
</evidence>
<dbReference type="OrthoDB" id="495902at2"/>
<keyword evidence="3 5" id="KW-1133">Transmembrane helix</keyword>
<sequence>MDLRKFYSLNFLGKLLLSAIFVNAIPGKITNFGSQVNYIASRGFPESFSIVMLIGAIVLLISGTVLLIFSEKTKLACTLLLIFLVPTTIIFHLVPFQLMAITRNLSLIGGLLVAIDKSKINYLNPSSNLETKEIEYSDLNEDN</sequence>
<dbReference type="InterPro" id="IPR002995">
    <property type="entry name" value="Surf4"/>
</dbReference>
<evidence type="ECO:0000313" key="6">
    <source>
        <dbReference type="EMBL" id="ABM72460.1"/>
    </source>
</evidence>
<dbReference type="eggNOG" id="COG2259">
    <property type="taxonomic scope" value="Bacteria"/>
</dbReference>
<dbReference type="GO" id="GO:0016020">
    <property type="term" value="C:membrane"/>
    <property type="evidence" value="ECO:0007669"/>
    <property type="project" value="UniProtKB-SubCell"/>
</dbReference>
<organism evidence="6 7">
    <name type="scientific">Prochlorococcus marinus (strain MIT 9515)</name>
    <dbReference type="NCBI Taxonomy" id="167542"/>
    <lineage>
        <taxon>Bacteria</taxon>
        <taxon>Bacillati</taxon>
        <taxon>Cyanobacteriota</taxon>
        <taxon>Cyanophyceae</taxon>
        <taxon>Synechococcales</taxon>
        <taxon>Prochlorococcaceae</taxon>
        <taxon>Prochlorococcus</taxon>
    </lineage>
</organism>
<dbReference type="KEGG" id="pmc:P9515_12531"/>
<dbReference type="Proteomes" id="UP000001589">
    <property type="component" value="Chromosome"/>
</dbReference>
<evidence type="ECO:0000256" key="4">
    <source>
        <dbReference type="ARBA" id="ARBA00023136"/>
    </source>
</evidence>
<dbReference type="HOGENOM" id="CLU_058421_9_0_3"/>
<dbReference type="EMBL" id="CP000552">
    <property type="protein sequence ID" value="ABM72460.1"/>
    <property type="molecule type" value="Genomic_DNA"/>
</dbReference>
<keyword evidence="4 5" id="KW-0472">Membrane</keyword>
<protein>
    <recommendedName>
        <fullName evidence="8">DoxX family protein</fullName>
    </recommendedName>
</protein>
<dbReference type="STRING" id="167542.P9515_12531"/>